<accession>A0A410FVJ9</accession>
<keyword evidence="1" id="KW-0732">Signal</keyword>
<proteinExistence type="predicted"/>
<evidence type="ECO:0000256" key="1">
    <source>
        <dbReference type="ARBA" id="ARBA00022729"/>
    </source>
</evidence>
<dbReference type="Pfam" id="PF13517">
    <property type="entry name" value="FG-GAP_3"/>
    <property type="match status" value="2"/>
</dbReference>
<reference evidence="3" key="1">
    <citation type="submission" date="2018-12" db="EMBL/GenBank/DDBJ databases">
        <title>Complete genome sequence of an uncultured bacterium of the candidate phylum Bipolaricaulota.</title>
        <authorList>
            <person name="Kadnikov V.V."/>
            <person name="Mardanov A.V."/>
            <person name="Beletsky A.V."/>
            <person name="Frank Y.A."/>
            <person name="Karnachuk O.V."/>
            <person name="Ravin N.V."/>
        </authorList>
    </citation>
    <scope>NUCLEOTIDE SEQUENCE [LARGE SCALE GENOMIC DNA]</scope>
</reference>
<dbReference type="Proteomes" id="UP000287233">
    <property type="component" value="Chromosome"/>
</dbReference>
<evidence type="ECO:0000313" key="3">
    <source>
        <dbReference type="Proteomes" id="UP000287233"/>
    </source>
</evidence>
<dbReference type="PANTHER" id="PTHR46580">
    <property type="entry name" value="SENSOR KINASE-RELATED"/>
    <property type="match status" value="1"/>
</dbReference>
<evidence type="ECO:0000313" key="2">
    <source>
        <dbReference type="EMBL" id="QAA77096.1"/>
    </source>
</evidence>
<sequence length="432" mass="45778">MRGNRVAGQCGGGTRGRAMTTSTILQARALRAVTSMVLVGLLLVYTGNAGQQGEEDEDLLPVKPASYSPVELDVGQPMFVAAGDIDGDGHVDLVLLSFFVLEEGQVKTQVHFIKVDWATGVAHTRLLYTTEHLAPYALAPYAAITDFDGDGHPDVVLFDNGGGAFVVLWGDGHGSFEKDSIVLDRHGFVGNFAVADLDGDGYEDLVFGDHLLGYVQILWGEGRLGSARTSAYAFPAGRYPASVVTGDFTGDGRLEVATLGLRADEMGWVYFVALFSVDGSRQLSLLSTTEIGEPDPVAFGVPLAAGDYDRDGHLDLLTARSEHGYVLLGRGDGTFVVEEVYWLLGEKLVSQMVLADLDGDGCLNDIVVGQGSARVWIMTGCYGESGYGVVAPVIGLPVSVVVADVDRDGTLDVVVASNSLLGSTYLEVFLGD</sequence>
<dbReference type="Gene3D" id="2.130.10.130">
    <property type="entry name" value="Integrin alpha, N-terminal"/>
    <property type="match status" value="2"/>
</dbReference>
<dbReference type="KEGG" id="bih:BIP78_1330"/>
<evidence type="ECO:0008006" key="4">
    <source>
        <dbReference type="Google" id="ProtNLM"/>
    </source>
</evidence>
<dbReference type="InterPro" id="IPR013517">
    <property type="entry name" value="FG-GAP"/>
</dbReference>
<protein>
    <recommendedName>
        <fullName evidence="4">VCBS repeat-containing protein</fullName>
    </recommendedName>
</protein>
<organism evidence="2 3">
    <name type="scientific">Bipolaricaulis sibiricus</name>
    <dbReference type="NCBI Taxonomy" id="2501609"/>
    <lineage>
        <taxon>Bacteria</taxon>
        <taxon>Candidatus Bipolaricaulota</taxon>
        <taxon>Candidatus Bipolaricaulia</taxon>
        <taxon>Candidatus Bipolaricaulales</taxon>
        <taxon>Candidatus Bipolaricaulaceae</taxon>
        <taxon>Candidatus Bipolaricaulis</taxon>
    </lineage>
</organism>
<dbReference type="PANTHER" id="PTHR46580:SF4">
    <property type="entry name" value="ATP_GTP-BINDING PROTEIN"/>
    <property type="match status" value="1"/>
</dbReference>
<dbReference type="SUPFAM" id="SSF69318">
    <property type="entry name" value="Integrin alpha N-terminal domain"/>
    <property type="match status" value="1"/>
</dbReference>
<dbReference type="InterPro" id="IPR028994">
    <property type="entry name" value="Integrin_alpha_N"/>
</dbReference>
<dbReference type="EMBL" id="CP034928">
    <property type="protein sequence ID" value="QAA77096.1"/>
    <property type="molecule type" value="Genomic_DNA"/>
</dbReference>
<dbReference type="AlphaFoldDB" id="A0A410FVJ9"/>
<name>A0A410FVJ9_BIPS1</name>
<gene>
    <name evidence="2" type="ORF">BIP78_1330</name>
</gene>